<gene>
    <name evidence="2" type="ORF">HON47_04410</name>
</gene>
<organism evidence="2 3">
    <name type="scientific">Candidatus Iainarchaeum sp</name>
    <dbReference type="NCBI Taxonomy" id="3101447"/>
    <lineage>
        <taxon>Archaea</taxon>
        <taxon>Candidatus Iainarchaeota</taxon>
        <taxon>Candidatus Iainarchaeia</taxon>
        <taxon>Candidatus Iainarchaeales</taxon>
        <taxon>Candidatus Iainarchaeaceae</taxon>
        <taxon>Candidatus Iainarchaeum</taxon>
    </lineage>
</organism>
<keyword evidence="1" id="KW-0812">Transmembrane</keyword>
<evidence type="ECO:0000256" key="1">
    <source>
        <dbReference type="SAM" id="Phobius"/>
    </source>
</evidence>
<keyword evidence="1" id="KW-0472">Membrane</keyword>
<reference evidence="2" key="1">
    <citation type="journal article" date="2021" name="ISME J.">
        <title>Mercury methylation by metabolically versatile and cosmopolitan marine bacteria.</title>
        <authorList>
            <person name="Lin H."/>
            <person name="Ascher D.B."/>
            <person name="Myung Y."/>
            <person name="Lamborg C.H."/>
            <person name="Hallam S.J."/>
            <person name="Gionfriddo C.M."/>
            <person name="Holt K.E."/>
            <person name="Moreau J.W."/>
        </authorList>
    </citation>
    <scope>NUCLEOTIDE SEQUENCE</scope>
    <source>
        <strain evidence="2">SI075_bin30</strain>
    </source>
</reference>
<name>A0A8T5GFX8_9ARCH</name>
<accession>A0A8T5GFX8</accession>
<comment type="caution">
    <text evidence="2">The sequence shown here is derived from an EMBL/GenBank/DDBJ whole genome shotgun (WGS) entry which is preliminary data.</text>
</comment>
<evidence type="ECO:0000313" key="2">
    <source>
        <dbReference type="EMBL" id="MBT4870792.1"/>
    </source>
</evidence>
<feature type="transmembrane region" description="Helical" evidence="1">
    <location>
        <begin position="7"/>
        <end position="27"/>
    </location>
</feature>
<protein>
    <recommendedName>
        <fullName evidence="4">Class III signal peptide-containing protein</fullName>
    </recommendedName>
</protein>
<evidence type="ECO:0000313" key="3">
    <source>
        <dbReference type="Proteomes" id="UP000722459"/>
    </source>
</evidence>
<proteinExistence type="predicted"/>
<dbReference type="EMBL" id="JABJNZ010000057">
    <property type="protein sequence ID" value="MBT4870792.1"/>
    <property type="molecule type" value="Genomic_DNA"/>
</dbReference>
<evidence type="ECO:0008006" key="4">
    <source>
        <dbReference type="Google" id="ProtNLM"/>
    </source>
</evidence>
<dbReference type="Proteomes" id="UP000722459">
    <property type="component" value="Unassembled WGS sequence"/>
</dbReference>
<keyword evidence="1" id="KW-1133">Transmembrane helix</keyword>
<dbReference type="AlphaFoldDB" id="A0A8T5GFX8"/>
<sequence length="112" mass="12481">MEGQASIESLFLLLVIITSVIFILGLYSQTHDSTVGISIVRTQVTSLANSMDEMVIIKKVSLNRMETGENIFVIKTDPSTLNENDFGTNNLDEITNQILSSTRLINIEYQIN</sequence>